<proteinExistence type="predicted"/>
<dbReference type="InParanoid" id="A0A3Q7GN15"/>
<evidence type="ECO:0000313" key="2">
    <source>
        <dbReference type="Proteomes" id="UP000004994"/>
    </source>
</evidence>
<reference evidence="1" key="1">
    <citation type="journal article" date="2012" name="Nature">
        <title>The tomato genome sequence provides insights into fleshy fruit evolution.</title>
        <authorList>
            <consortium name="Tomato Genome Consortium"/>
        </authorList>
    </citation>
    <scope>NUCLEOTIDE SEQUENCE [LARGE SCALE GENOMIC DNA]</scope>
    <source>
        <strain evidence="1">cv. Heinz 1706</strain>
    </source>
</reference>
<organism evidence="1">
    <name type="scientific">Solanum lycopersicum</name>
    <name type="common">Tomato</name>
    <name type="synonym">Lycopersicon esculentum</name>
    <dbReference type="NCBI Taxonomy" id="4081"/>
    <lineage>
        <taxon>Eukaryota</taxon>
        <taxon>Viridiplantae</taxon>
        <taxon>Streptophyta</taxon>
        <taxon>Embryophyta</taxon>
        <taxon>Tracheophyta</taxon>
        <taxon>Spermatophyta</taxon>
        <taxon>Magnoliopsida</taxon>
        <taxon>eudicotyledons</taxon>
        <taxon>Gunneridae</taxon>
        <taxon>Pentapetalae</taxon>
        <taxon>asterids</taxon>
        <taxon>lamiids</taxon>
        <taxon>Solanales</taxon>
        <taxon>Solanaceae</taxon>
        <taxon>Solanoideae</taxon>
        <taxon>Solaneae</taxon>
        <taxon>Solanum</taxon>
        <taxon>Solanum subgen. Lycopersicon</taxon>
    </lineage>
</organism>
<dbReference type="Gramene" id="Solyc05g055580.2.1">
    <property type="protein sequence ID" value="Solyc05g055580.2.1.1"/>
    <property type="gene ID" value="Solyc05g055580.2"/>
</dbReference>
<protein>
    <submittedName>
        <fullName evidence="1">Uncharacterized protein</fullName>
    </submittedName>
</protein>
<dbReference type="AlphaFoldDB" id="A0A3Q7GN15"/>
<keyword evidence="2" id="KW-1185">Reference proteome</keyword>
<name>A0A3Q7GN15_SOLLC</name>
<accession>A0A3Q7GN15</accession>
<dbReference type="EnsemblPlants" id="Solyc05g055580.2.1">
    <property type="protein sequence ID" value="Solyc05g055580.2.1.1"/>
    <property type="gene ID" value="Solyc05g055580.2"/>
</dbReference>
<evidence type="ECO:0000313" key="1">
    <source>
        <dbReference type="EnsemblPlants" id="Solyc05g055580.2.1.1"/>
    </source>
</evidence>
<sequence length="71" mass="8080">MTIVEPTHPADSLMYLSKHSLQSQRLLFYSLLPSFLCTPFHLHAFVPPKQSPQIQITSVALQPPIQQDLPR</sequence>
<dbReference type="Proteomes" id="UP000004994">
    <property type="component" value="Chromosome 5"/>
</dbReference>
<reference evidence="1" key="2">
    <citation type="submission" date="2019-01" db="UniProtKB">
        <authorList>
            <consortium name="EnsemblPlants"/>
        </authorList>
    </citation>
    <scope>IDENTIFICATION</scope>
    <source>
        <strain evidence="1">cv. Heinz 1706</strain>
    </source>
</reference>